<dbReference type="EMBL" id="HBGA01141663">
    <property type="protein sequence ID" value="CAD9040769.1"/>
    <property type="molecule type" value="Transcribed_RNA"/>
</dbReference>
<accession>A0A7S1JE16</accession>
<gene>
    <name evidence="1" type="ORF">EGYM00392_LOCUS51938</name>
</gene>
<name>A0A7S1JE16_9EUGL</name>
<dbReference type="AlphaFoldDB" id="A0A7S1JE16"/>
<protein>
    <submittedName>
        <fullName evidence="1">Uncharacterized protein</fullName>
    </submittedName>
</protein>
<organism evidence="1">
    <name type="scientific">Eutreptiella gymnastica</name>
    <dbReference type="NCBI Taxonomy" id="73025"/>
    <lineage>
        <taxon>Eukaryota</taxon>
        <taxon>Discoba</taxon>
        <taxon>Euglenozoa</taxon>
        <taxon>Euglenida</taxon>
        <taxon>Spirocuta</taxon>
        <taxon>Euglenophyceae</taxon>
        <taxon>Eutreptiales</taxon>
        <taxon>Eutreptiaceae</taxon>
        <taxon>Eutreptiella</taxon>
    </lineage>
</organism>
<proteinExistence type="predicted"/>
<evidence type="ECO:0000313" key="1">
    <source>
        <dbReference type="EMBL" id="CAD9040769.1"/>
    </source>
</evidence>
<sequence>MPTVKPTLETLPADSRWRHISPETIVRCTAVWQDPDAPEGDLHTHSGLRFRTFGVRWSGSINSGVSFTGAPGGFLLTVPSVLQQYSLKVLSQPQVEALKALPGLARITTISRQDLVAYWVNMSVADWGIKKPLLVGKISNKSLAAKLSHAAHTDAKP</sequence>
<reference evidence="1" key="1">
    <citation type="submission" date="2021-01" db="EMBL/GenBank/DDBJ databases">
        <authorList>
            <person name="Corre E."/>
            <person name="Pelletier E."/>
            <person name="Niang G."/>
            <person name="Scheremetjew M."/>
            <person name="Finn R."/>
            <person name="Kale V."/>
            <person name="Holt S."/>
            <person name="Cochrane G."/>
            <person name="Meng A."/>
            <person name="Brown T."/>
            <person name="Cohen L."/>
        </authorList>
    </citation>
    <scope>NUCLEOTIDE SEQUENCE</scope>
    <source>
        <strain evidence="1">NIES-381</strain>
    </source>
</reference>